<evidence type="ECO:0000313" key="2">
    <source>
        <dbReference type="Proteomes" id="UP001054821"/>
    </source>
</evidence>
<evidence type="ECO:0000313" key="1">
    <source>
        <dbReference type="EMBL" id="KAI5325772.1"/>
    </source>
</evidence>
<reference evidence="1 2" key="1">
    <citation type="journal article" date="2022" name="G3 (Bethesda)">
        <title>Whole-genome sequence and methylome profiling of the almond [Prunus dulcis (Mill.) D.A. Webb] cultivar 'Nonpareil'.</title>
        <authorList>
            <person name="D'Amico-Willman K.M."/>
            <person name="Ouma W.Z."/>
            <person name="Meulia T."/>
            <person name="Sideli G.M."/>
            <person name="Gradziel T.M."/>
            <person name="Fresnedo-Ramirez J."/>
        </authorList>
    </citation>
    <scope>NUCLEOTIDE SEQUENCE [LARGE SCALE GENOMIC DNA]</scope>
    <source>
        <strain evidence="1">Clone GOH B32 T37-40</strain>
    </source>
</reference>
<dbReference type="Proteomes" id="UP001054821">
    <property type="component" value="Chromosome 6"/>
</dbReference>
<proteinExistence type="predicted"/>
<protein>
    <submittedName>
        <fullName evidence="1">Uncharacterized protein</fullName>
    </submittedName>
</protein>
<accession>A0AAD4VL33</accession>
<keyword evidence="2" id="KW-1185">Reference proteome</keyword>
<gene>
    <name evidence="1" type="ORF">L3X38_034846</name>
</gene>
<comment type="caution">
    <text evidence="1">The sequence shown here is derived from an EMBL/GenBank/DDBJ whole genome shotgun (WGS) entry which is preliminary data.</text>
</comment>
<dbReference type="PANTHER" id="PTHR11439">
    <property type="entry name" value="GAG-POL-RELATED RETROTRANSPOSON"/>
    <property type="match status" value="1"/>
</dbReference>
<dbReference type="PANTHER" id="PTHR11439:SF498">
    <property type="entry name" value="DNAK FAMILY PROTEIN"/>
    <property type="match status" value="1"/>
</dbReference>
<organism evidence="1 2">
    <name type="scientific">Prunus dulcis</name>
    <name type="common">Almond</name>
    <name type="synonym">Amygdalus dulcis</name>
    <dbReference type="NCBI Taxonomy" id="3755"/>
    <lineage>
        <taxon>Eukaryota</taxon>
        <taxon>Viridiplantae</taxon>
        <taxon>Streptophyta</taxon>
        <taxon>Embryophyta</taxon>
        <taxon>Tracheophyta</taxon>
        <taxon>Spermatophyta</taxon>
        <taxon>Magnoliopsida</taxon>
        <taxon>eudicotyledons</taxon>
        <taxon>Gunneridae</taxon>
        <taxon>Pentapetalae</taxon>
        <taxon>rosids</taxon>
        <taxon>fabids</taxon>
        <taxon>Rosales</taxon>
        <taxon>Rosaceae</taxon>
        <taxon>Amygdaloideae</taxon>
        <taxon>Amygdaleae</taxon>
        <taxon>Prunus</taxon>
    </lineage>
</organism>
<dbReference type="AlphaFoldDB" id="A0AAD4VL33"/>
<dbReference type="EMBL" id="JAJFAZ020000006">
    <property type="protein sequence ID" value="KAI5325772.1"/>
    <property type="molecule type" value="Genomic_DNA"/>
</dbReference>
<name>A0AAD4VL33_PRUDU</name>
<sequence length="72" mass="8364">MAVATCELQWLRYLLQDLDVSHSFPSTLYCDNKVAIYIAANLVYHERTKHIEIDCHVVRERIQDGTHIHAPT</sequence>
<dbReference type="CDD" id="cd09272">
    <property type="entry name" value="RNase_HI_RT_Ty1"/>
    <property type="match status" value="1"/>
</dbReference>